<reference evidence="3" key="1">
    <citation type="journal article" date="2021" name="PeerJ">
        <title>Extensive microbial diversity within the chicken gut microbiome revealed by metagenomics and culture.</title>
        <authorList>
            <person name="Gilroy R."/>
            <person name="Ravi A."/>
            <person name="Getino M."/>
            <person name="Pursley I."/>
            <person name="Horton D.L."/>
            <person name="Alikhan N.F."/>
            <person name="Baker D."/>
            <person name="Gharbi K."/>
            <person name="Hall N."/>
            <person name="Watson M."/>
            <person name="Adriaenssens E.M."/>
            <person name="Foster-Nyarko E."/>
            <person name="Jarju S."/>
            <person name="Secka A."/>
            <person name="Antonio M."/>
            <person name="Oren A."/>
            <person name="Chaudhuri R.R."/>
            <person name="La Ragione R."/>
            <person name="Hildebrand F."/>
            <person name="Pallen M.J."/>
        </authorList>
    </citation>
    <scope>NUCLEOTIDE SEQUENCE</scope>
    <source>
        <strain evidence="3">ChiGjej1B1-13045</strain>
    </source>
</reference>
<keyword evidence="1" id="KW-1133">Transmembrane helix</keyword>
<dbReference type="EMBL" id="DXCD01000075">
    <property type="protein sequence ID" value="HIZ12864.1"/>
    <property type="molecule type" value="Genomic_DNA"/>
</dbReference>
<keyword evidence="1" id="KW-0812">Transmembrane</keyword>
<name>A0A9D2D9N2_9FIRM</name>
<dbReference type="GO" id="GO:0080120">
    <property type="term" value="P:CAAX-box protein maturation"/>
    <property type="evidence" value="ECO:0007669"/>
    <property type="project" value="UniProtKB-ARBA"/>
</dbReference>
<feature type="transmembrane region" description="Helical" evidence="1">
    <location>
        <begin position="79"/>
        <end position="100"/>
    </location>
</feature>
<evidence type="ECO:0000313" key="4">
    <source>
        <dbReference type="Proteomes" id="UP000824017"/>
    </source>
</evidence>
<dbReference type="Proteomes" id="UP000824017">
    <property type="component" value="Unassembled WGS sequence"/>
</dbReference>
<protein>
    <submittedName>
        <fullName evidence="3">CPBP family intramembrane metalloprotease</fullName>
    </submittedName>
</protein>
<feature type="transmembrane region" description="Helical" evidence="1">
    <location>
        <begin position="197"/>
        <end position="222"/>
    </location>
</feature>
<dbReference type="GO" id="GO:0008237">
    <property type="term" value="F:metallopeptidase activity"/>
    <property type="evidence" value="ECO:0007669"/>
    <property type="project" value="UniProtKB-KW"/>
</dbReference>
<evidence type="ECO:0000313" key="3">
    <source>
        <dbReference type="EMBL" id="HIZ12864.1"/>
    </source>
</evidence>
<keyword evidence="1" id="KW-0472">Membrane</keyword>
<dbReference type="PANTHER" id="PTHR36435:SF1">
    <property type="entry name" value="CAAX AMINO TERMINAL PROTEASE FAMILY PROTEIN"/>
    <property type="match status" value="1"/>
</dbReference>
<sequence>MNQIHRKSPFWSLAGPLLAYLAIQWIVQLAIVTVISLPYMADAYADLMRSGAERLLSMQEIMESYTAAMEPAFEVVVQYQVEIAGAAALGTLILTGILFAKDRKLEKACGIAVAEKKEFSVYFLIFILGVAGCIAATCLMTMAQLAFYDSQYQQTAQTLYAAGFPMQAAVLGVLIPVSEEMMFRGILFKRFRERQRFWYSAVCSSVFFAFMHTNVTQAIYAFLLGLMLSYLYEKTGSIKAPVLLHIVLNSGSVVFTQLGVFWWLGADPMRMAGAAIGGAFICSVVFVGIQRKLGSGQGEKPPETHDPMNMF</sequence>
<keyword evidence="3" id="KW-0482">Metalloprotease</keyword>
<dbReference type="AlphaFoldDB" id="A0A9D2D9N2"/>
<dbReference type="InterPro" id="IPR003675">
    <property type="entry name" value="Rce1/LyrA-like_dom"/>
</dbReference>
<feature type="transmembrane region" description="Helical" evidence="1">
    <location>
        <begin position="121"/>
        <end position="147"/>
    </location>
</feature>
<feature type="transmembrane region" description="Helical" evidence="1">
    <location>
        <begin position="242"/>
        <end position="264"/>
    </location>
</feature>
<keyword evidence="3" id="KW-0645">Protease</keyword>
<proteinExistence type="predicted"/>
<dbReference type="PANTHER" id="PTHR36435">
    <property type="entry name" value="SLR1288 PROTEIN"/>
    <property type="match status" value="1"/>
</dbReference>
<feature type="transmembrane region" description="Helical" evidence="1">
    <location>
        <begin position="271"/>
        <end position="289"/>
    </location>
</feature>
<organism evidence="3 4">
    <name type="scientific">Candidatus Mediterraneibacter stercorigallinarum</name>
    <dbReference type="NCBI Taxonomy" id="2838686"/>
    <lineage>
        <taxon>Bacteria</taxon>
        <taxon>Bacillati</taxon>
        <taxon>Bacillota</taxon>
        <taxon>Clostridia</taxon>
        <taxon>Lachnospirales</taxon>
        <taxon>Lachnospiraceae</taxon>
        <taxon>Mediterraneibacter</taxon>
    </lineage>
</organism>
<evidence type="ECO:0000259" key="2">
    <source>
        <dbReference type="Pfam" id="PF02517"/>
    </source>
</evidence>
<comment type="caution">
    <text evidence="3">The sequence shown here is derived from an EMBL/GenBank/DDBJ whole genome shotgun (WGS) entry which is preliminary data.</text>
</comment>
<accession>A0A9D2D9N2</accession>
<reference evidence="3" key="2">
    <citation type="submission" date="2021-04" db="EMBL/GenBank/DDBJ databases">
        <authorList>
            <person name="Gilroy R."/>
        </authorList>
    </citation>
    <scope>NUCLEOTIDE SEQUENCE</scope>
    <source>
        <strain evidence="3">ChiGjej1B1-13045</strain>
    </source>
</reference>
<evidence type="ECO:0000256" key="1">
    <source>
        <dbReference type="SAM" id="Phobius"/>
    </source>
</evidence>
<feature type="transmembrane region" description="Helical" evidence="1">
    <location>
        <begin position="159"/>
        <end position="177"/>
    </location>
</feature>
<dbReference type="InterPro" id="IPR052710">
    <property type="entry name" value="CAAX_protease"/>
</dbReference>
<gene>
    <name evidence="3" type="ORF">H9817_02900</name>
</gene>
<dbReference type="GO" id="GO:0004175">
    <property type="term" value="F:endopeptidase activity"/>
    <property type="evidence" value="ECO:0007669"/>
    <property type="project" value="UniProtKB-ARBA"/>
</dbReference>
<dbReference type="Pfam" id="PF02517">
    <property type="entry name" value="Rce1-like"/>
    <property type="match status" value="1"/>
</dbReference>
<keyword evidence="3" id="KW-0378">Hydrolase</keyword>
<feature type="domain" description="CAAX prenyl protease 2/Lysostaphin resistance protein A-like" evidence="2">
    <location>
        <begin position="165"/>
        <end position="250"/>
    </location>
</feature>
<feature type="transmembrane region" description="Helical" evidence="1">
    <location>
        <begin position="12"/>
        <end position="41"/>
    </location>
</feature>